<accession>A0AAV3ZMF3</accession>
<evidence type="ECO:0000256" key="2">
    <source>
        <dbReference type="ARBA" id="ARBA00022741"/>
    </source>
</evidence>
<evidence type="ECO:0000256" key="5">
    <source>
        <dbReference type="SAM" id="Phobius"/>
    </source>
</evidence>
<dbReference type="EMBL" id="BLXT01002625">
    <property type="protein sequence ID" value="GFN96017.1"/>
    <property type="molecule type" value="Genomic_DNA"/>
</dbReference>
<feature type="coiled-coil region" evidence="4">
    <location>
        <begin position="264"/>
        <end position="405"/>
    </location>
</feature>
<feature type="transmembrane region" description="Helical" evidence="5">
    <location>
        <begin position="459"/>
        <end position="482"/>
    </location>
</feature>
<dbReference type="Gene3D" id="3.40.50.300">
    <property type="entry name" value="P-loop containing nucleotide triphosphate hydrolases"/>
    <property type="match status" value="1"/>
</dbReference>
<evidence type="ECO:0000256" key="4">
    <source>
        <dbReference type="SAM" id="Coils"/>
    </source>
</evidence>
<dbReference type="Proteomes" id="UP000735302">
    <property type="component" value="Unassembled WGS sequence"/>
</dbReference>
<comment type="caution">
    <text evidence="7">The sequence shown here is derived from an EMBL/GenBank/DDBJ whole genome shotgun (WGS) entry which is preliminary data.</text>
</comment>
<keyword evidence="8" id="KW-1185">Reference proteome</keyword>
<dbReference type="PROSITE" id="PS51720">
    <property type="entry name" value="G_AIG1"/>
    <property type="match status" value="1"/>
</dbReference>
<reference evidence="7 8" key="1">
    <citation type="journal article" date="2021" name="Elife">
        <title>Chloroplast acquisition without the gene transfer in kleptoplastic sea slugs, Plakobranchus ocellatus.</title>
        <authorList>
            <person name="Maeda T."/>
            <person name="Takahashi S."/>
            <person name="Yoshida T."/>
            <person name="Shimamura S."/>
            <person name="Takaki Y."/>
            <person name="Nagai Y."/>
            <person name="Toyoda A."/>
            <person name="Suzuki Y."/>
            <person name="Arimoto A."/>
            <person name="Ishii H."/>
            <person name="Satoh N."/>
            <person name="Nishiyama T."/>
            <person name="Hasebe M."/>
            <person name="Maruyama T."/>
            <person name="Minagawa J."/>
            <person name="Obokata J."/>
            <person name="Shigenobu S."/>
        </authorList>
    </citation>
    <scope>NUCLEOTIDE SEQUENCE [LARGE SCALE GENOMIC DNA]</scope>
</reference>
<protein>
    <submittedName>
        <fullName evidence="7">Immune-associated nucleotide-binding protein 6</fullName>
    </submittedName>
</protein>
<comment type="similarity">
    <text evidence="1">Belongs to the TRAFAC class TrmE-Era-EngA-EngB-Septin-like GTPase superfamily. AIG1/Toc34/Toc159-like paraseptin GTPase family. IAN subfamily.</text>
</comment>
<dbReference type="PANTHER" id="PTHR10903">
    <property type="entry name" value="GTPASE, IMAP FAMILY MEMBER-RELATED"/>
    <property type="match status" value="1"/>
</dbReference>
<evidence type="ECO:0000256" key="1">
    <source>
        <dbReference type="ARBA" id="ARBA00008535"/>
    </source>
</evidence>
<evidence type="ECO:0000313" key="7">
    <source>
        <dbReference type="EMBL" id="GFN96017.1"/>
    </source>
</evidence>
<evidence type="ECO:0000313" key="8">
    <source>
        <dbReference type="Proteomes" id="UP000735302"/>
    </source>
</evidence>
<gene>
    <name evidence="7" type="ORF">PoB_002252300</name>
</gene>
<keyword evidence="5" id="KW-0812">Transmembrane</keyword>
<keyword evidence="2" id="KW-0547">Nucleotide-binding</keyword>
<dbReference type="InterPro" id="IPR006703">
    <property type="entry name" value="G_AIG1"/>
</dbReference>
<feature type="domain" description="AIG1-type G" evidence="6">
    <location>
        <begin position="4"/>
        <end position="218"/>
    </location>
</feature>
<dbReference type="AlphaFoldDB" id="A0AAV3ZMF3"/>
<sequence>MAAITDVDLLIVGKTGMGKSALGNVILKRKQFLSWSSTTSVTAELNYEVGEHNGKVIKVVDGPGVGDTRLDKQDSVDLVANKMAQAMLINPRGYHAFLLVTKYGARFTEEDKDTIQFLKNLFGPKFVSQYCILVMTCGDLFQHDIEDRPGYTFPKWCSDQTGIFQDLLKECNNRIVLFDNITKDENKRDAQLDELLNMVSLLQSDGHRYTDTNFQKAGALREKALVESKKPVIQEETLQEVSLILQKLNEETISLQYDKPITPLQELSGRCDRLIETLKEQDKQTGSLRDLEEKVRNLKTSVDNAILTHSVAPEERRKMEGREKQMRTDMDNEIQRRRQQMEEIKEEMRESVNRQKIHYESMMQQGEMDRERMEREFIKKRQEIEEESQRRLQLAENDLENQRMRDLQIMDSTLTAERLRLDQTLARSREEMTAQAQHLGRQYNETKQTSAAEVLMTGLGWFALAAGSVIAPELMAVLWLGASMHAAHKNQRQPESNGLAAFREKLNIFFSL</sequence>
<dbReference type="GO" id="GO:0005525">
    <property type="term" value="F:GTP binding"/>
    <property type="evidence" value="ECO:0007669"/>
    <property type="project" value="UniProtKB-KW"/>
</dbReference>
<dbReference type="InterPro" id="IPR027417">
    <property type="entry name" value="P-loop_NTPase"/>
</dbReference>
<evidence type="ECO:0000259" key="6">
    <source>
        <dbReference type="PROSITE" id="PS51720"/>
    </source>
</evidence>
<dbReference type="FunFam" id="3.40.50.300:FF:000840">
    <property type="entry name" value="Immune-associated nucleotide-binding protein 9"/>
    <property type="match status" value="1"/>
</dbReference>
<proteinExistence type="inferred from homology"/>
<dbReference type="PANTHER" id="PTHR10903:SF184">
    <property type="entry name" value="GTP-BINDING PROTEIN A"/>
    <property type="match status" value="1"/>
</dbReference>
<dbReference type="InterPro" id="IPR045058">
    <property type="entry name" value="GIMA/IAN/Toc"/>
</dbReference>
<keyword evidence="3" id="KW-0342">GTP-binding</keyword>
<organism evidence="7 8">
    <name type="scientific">Plakobranchus ocellatus</name>
    <dbReference type="NCBI Taxonomy" id="259542"/>
    <lineage>
        <taxon>Eukaryota</taxon>
        <taxon>Metazoa</taxon>
        <taxon>Spiralia</taxon>
        <taxon>Lophotrochozoa</taxon>
        <taxon>Mollusca</taxon>
        <taxon>Gastropoda</taxon>
        <taxon>Heterobranchia</taxon>
        <taxon>Euthyneura</taxon>
        <taxon>Panpulmonata</taxon>
        <taxon>Sacoglossa</taxon>
        <taxon>Placobranchoidea</taxon>
        <taxon>Plakobranchidae</taxon>
        <taxon>Plakobranchus</taxon>
    </lineage>
</organism>
<evidence type="ECO:0000256" key="3">
    <source>
        <dbReference type="ARBA" id="ARBA00023134"/>
    </source>
</evidence>
<dbReference type="SUPFAM" id="SSF52540">
    <property type="entry name" value="P-loop containing nucleoside triphosphate hydrolases"/>
    <property type="match status" value="1"/>
</dbReference>
<keyword evidence="5" id="KW-0472">Membrane</keyword>
<dbReference type="Pfam" id="PF04548">
    <property type="entry name" value="AIG1"/>
    <property type="match status" value="1"/>
</dbReference>
<keyword evidence="4" id="KW-0175">Coiled coil</keyword>
<name>A0AAV3ZMF3_9GAST</name>
<keyword evidence="5" id="KW-1133">Transmembrane helix</keyword>